<dbReference type="PANTHER" id="PTHR43479:SF7">
    <property type="entry name" value="TETR-FAMILY TRANSCRIPTIONAL REGULATOR"/>
    <property type="match status" value="1"/>
</dbReference>
<dbReference type="Proteomes" id="UP000076405">
    <property type="component" value="Chromosome"/>
</dbReference>
<dbReference type="InterPro" id="IPR050624">
    <property type="entry name" value="HTH-type_Tx_Regulator"/>
</dbReference>
<dbReference type="SUPFAM" id="SSF46689">
    <property type="entry name" value="Homeodomain-like"/>
    <property type="match status" value="1"/>
</dbReference>
<dbReference type="PANTHER" id="PTHR43479">
    <property type="entry name" value="ACREF/ENVCD OPERON REPRESSOR-RELATED"/>
    <property type="match status" value="1"/>
</dbReference>
<dbReference type="EMBL" id="CP012275">
    <property type="protein sequence ID" value="AMV62908.1"/>
    <property type="molecule type" value="Genomic_DNA"/>
</dbReference>
<proteinExistence type="predicted"/>
<protein>
    <submittedName>
        <fullName evidence="4">Transcriptional regulator, TetR family</fullName>
    </submittedName>
</protein>
<evidence type="ECO:0000313" key="4">
    <source>
        <dbReference type="EMBL" id="AMV62908.1"/>
    </source>
</evidence>
<dbReference type="Pfam" id="PF14278">
    <property type="entry name" value="TetR_C_8"/>
    <property type="match status" value="1"/>
</dbReference>
<keyword evidence="1 2" id="KW-0238">DNA-binding</keyword>
<dbReference type="AlphaFoldDB" id="A0A0R2HI09"/>
<keyword evidence="6" id="KW-1185">Reference proteome</keyword>
<accession>A0A0R2HI09</accession>
<reference evidence="6 7" key="1">
    <citation type="journal article" date="2016" name="PLoS ONE">
        <title>The Identification of Novel Diagnostic Marker Genes for the Detection of Beer Spoiling Pediococcus damnosus Strains Using the BlAst Diagnostic Gene findEr.</title>
        <authorList>
            <person name="Behr J."/>
            <person name="Geissler A.J."/>
            <person name="Schmid J."/>
            <person name="Zehe A."/>
            <person name="Vogel R.F."/>
        </authorList>
    </citation>
    <scope>NUCLEOTIDE SEQUENCE [LARGE SCALE GENOMIC DNA]</scope>
    <source>
        <strain evidence="4 7">TMW 2.1533</strain>
        <strain evidence="5 6">TMW 2.1535</strain>
    </source>
</reference>
<name>A0A0R2HI09_9LACO</name>
<dbReference type="InterPro" id="IPR001647">
    <property type="entry name" value="HTH_TetR"/>
</dbReference>
<feature type="domain" description="HTH tetR-type" evidence="3">
    <location>
        <begin position="8"/>
        <end position="68"/>
    </location>
</feature>
<dbReference type="GeneID" id="57276792"/>
<dbReference type="KEGG" id="pdm:ADU72_1275"/>
<dbReference type="InterPro" id="IPR009057">
    <property type="entry name" value="Homeodomain-like_sf"/>
</dbReference>
<evidence type="ECO:0000313" key="6">
    <source>
        <dbReference type="Proteomes" id="UP000076244"/>
    </source>
</evidence>
<evidence type="ECO:0000256" key="2">
    <source>
        <dbReference type="PROSITE-ProRule" id="PRU00335"/>
    </source>
</evidence>
<dbReference type="EMBL" id="CP012288">
    <property type="protein sequence ID" value="AMV67208.1"/>
    <property type="molecule type" value="Genomic_DNA"/>
</dbReference>
<feature type="DNA-binding region" description="H-T-H motif" evidence="2">
    <location>
        <begin position="31"/>
        <end position="50"/>
    </location>
</feature>
<dbReference type="Pfam" id="PF00440">
    <property type="entry name" value="TetR_N"/>
    <property type="match status" value="1"/>
</dbReference>
<dbReference type="Proteomes" id="UP000076244">
    <property type="component" value="Chromosome"/>
</dbReference>
<evidence type="ECO:0000259" key="3">
    <source>
        <dbReference type="PROSITE" id="PS50977"/>
    </source>
</evidence>
<evidence type="ECO:0000256" key="1">
    <source>
        <dbReference type="ARBA" id="ARBA00023125"/>
    </source>
</evidence>
<evidence type="ECO:0000313" key="7">
    <source>
        <dbReference type="Proteomes" id="UP000076405"/>
    </source>
</evidence>
<dbReference type="OrthoDB" id="9810250at2"/>
<evidence type="ECO:0000313" key="5">
    <source>
        <dbReference type="EMBL" id="AMV67208.1"/>
    </source>
</evidence>
<dbReference type="InterPro" id="IPR039532">
    <property type="entry name" value="TetR_C_Firmicutes"/>
</dbReference>
<dbReference type="GO" id="GO:0003677">
    <property type="term" value="F:DNA binding"/>
    <property type="evidence" value="ECO:0007669"/>
    <property type="project" value="UniProtKB-UniRule"/>
</dbReference>
<dbReference type="RefSeq" id="WP_046871886.1">
    <property type="nucleotide sequence ID" value="NZ_BAAAXI010000172.1"/>
</dbReference>
<sequence length="201" mass="23353">MKTDIRNQQTEASIQKAFIKLVTEMGFNNIRITDITREAQIGRGTFYIHYVDKYDLLNKIERNLLQNIKQRMATDITKTHNTGEHSSKQLVEILNSPYRYILQSLDYVYAQRESIRALTSSKGDPLFLDAIKELVDKELFAVSSISTKELPEDYAHEIVLQSLLNIIYYWLQKKDPETPAEVSRIILKSRLLAPYQLLISK</sequence>
<dbReference type="Gene3D" id="1.10.357.10">
    <property type="entry name" value="Tetracycline Repressor, domain 2"/>
    <property type="match status" value="1"/>
</dbReference>
<dbReference type="PROSITE" id="PS50977">
    <property type="entry name" value="HTH_TETR_2"/>
    <property type="match status" value="1"/>
</dbReference>
<gene>
    <name evidence="4" type="ORF">ADU70_1424</name>
    <name evidence="5" type="ORF">ADU72_1275</name>
</gene>
<organism evidence="4 7">
    <name type="scientific">Pediococcus damnosus</name>
    <dbReference type="NCBI Taxonomy" id="51663"/>
    <lineage>
        <taxon>Bacteria</taxon>
        <taxon>Bacillati</taxon>
        <taxon>Bacillota</taxon>
        <taxon>Bacilli</taxon>
        <taxon>Lactobacillales</taxon>
        <taxon>Lactobacillaceae</taxon>
        <taxon>Pediococcus</taxon>
    </lineage>
</organism>